<protein>
    <submittedName>
        <fullName evidence="2">Uncharacterized protein</fullName>
    </submittedName>
</protein>
<dbReference type="STRING" id="272123.Anacy_5512"/>
<dbReference type="AlphaFoldDB" id="K9ZPV3"/>
<keyword evidence="1" id="KW-0472">Membrane</keyword>
<reference evidence="3" key="1">
    <citation type="journal article" date="2013" name="Proc. Natl. Acad. Sci. U.S.A.">
        <title>Improving the coverage of the cyanobacterial phylum using diversity-driven genome sequencing.</title>
        <authorList>
            <person name="Shih P.M."/>
            <person name="Wu D."/>
            <person name="Latifi A."/>
            <person name="Axen S.D."/>
            <person name="Fewer D.P."/>
            <person name="Talla E."/>
            <person name="Calteau A."/>
            <person name="Cai F."/>
            <person name="Tandeau de Marsac N."/>
            <person name="Rippka R."/>
            <person name="Herdman M."/>
            <person name="Sivonen K."/>
            <person name="Coursin T."/>
            <person name="Laurent T."/>
            <person name="Goodwin L."/>
            <person name="Nolan M."/>
            <person name="Davenport K.W."/>
            <person name="Han C.S."/>
            <person name="Rubin E.M."/>
            <person name="Eisen J.A."/>
            <person name="Woyke T."/>
            <person name="Gugger M."/>
            <person name="Kerfeld C.A."/>
        </authorList>
    </citation>
    <scope>NUCLEOTIDE SEQUENCE [LARGE SCALE GENOMIC DNA]</scope>
    <source>
        <strain evidence="3">ATCC 27899 / PCC 7122</strain>
    </source>
</reference>
<name>K9ZPV3_ANACC</name>
<dbReference type="Proteomes" id="UP000010474">
    <property type="component" value="Chromosome"/>
</dbReference>
<accession>K9ZPV3</accession>
<keyword evidence="1" id="KW-1133">Transmembrane helix</keyword>
<feature type="transmembrane region" description="Helical" evidence="1">
    <location>
        <begin position="168"/>
        <end position="185"/>
    </location>
</feature>
<dbReference type="RefSeq" id="WP_015217436.1">
    <property type="nucleotide sequence ID" value="NC_019771.1"/>
</dbReference>
<gene>
    <name evidence="2" type="ordered locus">Anacy_5512</name>
</gene>
<organism evidence="2 3">
    <name type="scientific">Anabaena cylindrica (strain ATCC 27899 / PCC 7122)</name>
    <dbReference type="NCBI Taxonomy" id="272123"/>
    <lineage>
        <taxon>Bacteria</taxon>
        <taxon>Bacillati</taxon>
        <taxon>Cyanobacteriota</taxon>
        <taxon>Cyanophyceae</taxon>
        <taxon>Nostocales</taxon>
        <taxon>Nostocaceae</taxon>
        <taxon>Anabaena</taxon>
    </lineage>
</organism>
<dbReference type="EMBL" id="CP003659">
    <property type="protein sequence ID" value="AFZ60824.1"/>
    <property type="molecule type" value="Genomic_DNA"/>
</dbReference>
<evidence type="ECO:0000256" key="1">
    <source>
        <dbReference type="SAM" id="Phobius"/>
    </source>
</evidence>
<evidence type="ECO:0000313" key="2">
    <source>
        <dbReference type="EMBL" id="AFZ60824.1"/>
    </source>
</evidence>
<dbReference type="PATRIC" id="fig|272123.3.peg.5967"/>
<keyword evidence="3" id="KW-1185">Reference proteome</keyword>
<proteinExistence type="predicted"/>
<sequence length="189" mass="20865">MLTQKIQNNKHTANKNIILEAEIDSQNLLPDEYDHAQIEARIQTKDYQVEILNSLGQSSCLVGIQVISTQYLLSVGTVGLYPISIALLPVLGSVLTTLTNFSFSNGIQIEDKSKLPAQVLRTSALLTSATKLIGDARAMDDIASKSFQVVVKQEREYRNLPEPQKFDLLLPGIAFLLLVIASISAKRKR</sequence>
<evidence type="ECO:0000313" key="3">
    <source>
        <dbReference type="Proteomes" id="UP000010474"/>
    </source>
</evidence>
<dbReference type="HOGENOM" id="CLU_1431842_0_0_3"/>
<dbReference type="OrthoDB" id="483701at2"/>
<keyword evidence="1" id="KW-0812">Transmembrane</keyword>
<feature type="transmembrane region" description="Helical" evidence="1">
    <location>
        <begin position="71"/>
        <end position="95"/>
    </location>
</feature>
<dbReference type="KEGG" id="acy:Anacy_5512"/>